<feature type="transmembrane region" description="Helical" evidence="7">
    <location>
        <begin position="51"/>
        <end position="74"/>
    </location>
</feature>
<dbReference type="GO" id="GO:0005886">
    <property type="term" value="C:plasma membrane"/>
    <property type="evidence" value="ECO:0007669"/>
    <property type="project" value="UniProtKB-SubCell"/>
</dbReference>
<keyword evidence="6 7" id="KW-0472">Membrane</keyword>
<feature type="domain" description="Major facilitator superfamily (MFS) profile" evidence="8">
    <location>
        <begin position="14"/>
        <end position="511"/>
    </location>
</feature>
<dbReference type="STRING" id="1123291.SAMN04490355_102422"/>
<feature type="transmembrane region" description="Helical" evidence="7">
    <location>
        <begin position="12"/>
        <end position="39"/>
    </location>
</feature>
<feature type="transmembrane region" description="Helical" evidence="7">
    <location>
        <begin position="201"/>
        <end position="221"/>
    </location>
</feature>
<dbReference type="RefSeq" id="WP_090938243.1">
    <property type="nucleotide sequence ID" value="NZ_FOTS01000024.1"/>
</dbReference>
<dbReference type="GO" id="GO:0022857">
    <property type="term" value="F:transmembrane transporter activity"/>
    <property type="evidence" value="ECO:0007669"/>
    <property type="project" value="InterPro"/>
</dbReference>
<proteinExistence type="predicted"/>
<feature type="transmembrane region" description="Helical" evidence="7">
    <location>
        <begin position="233"/>
        <end position="254"/>
    </location>
</feature>
<dbReference type="AlphaFoldDB" id="A0A1I4LDN9"/>
<evidence type="ECO:0000256" key="5">
    <source>
        <dbReference type="ARBA" id="ARBA00022989"/>
    </source>
</evidence>
<dbReference type="PANTHER" id="PTHR23501">
    <property type="entry name" value="MAJOR FACILITATOR SUPERFAMILY"/>
    <property type="match status" value="1"/>
</dbReference>
<evidence type="ECO:0000313" key="10">
    <source>
        <dbReference type="Proteomes" id="UP000199520"/>
    </source>
</evidence>
<name>A0A1I4LDN9_9FIRM</name>
<feature type="transmembrane region" description="Helical" evidence="7">
    <location>
        <begin position="361"/>
        <end position="380"/>
    </location>
</feature>
<organism evidence="9 10">
    <name type="scientific">Pelosinus propionicus DSM 13327</name>
    <dbReference type="NCBI Taxonomy" id="1123291"/>
    <lineage>
        <taxon>Bacteria</taxon>
        <taxon>Bacillati</taxon>
        <taxon>Bacillota</taxon>
        <taxon>Negativicutes</taxon>
        <taxon>Selenomonadales</taxon>
        <taxon>Sporomusaceae</taxon>
        <taxon>Pelosinus</taxon>
    </lineage>
</organism>
<dbReference type="NCBIfam" id="TIGR00711">
    <property type="entry name" value="efflux_EmrB"/>
    <property type="match status" value="1"/>
</dbReference>
<evidence type="ECO:0000256" key="6">
    <source>
        <dbReference type="ARBA" id="ARBA00023136"/>
    </source>
</evidence>
<evidence type="ECO:0000256" key="3">
    <source>
        <dbReference type="ARBA" id="ARBA00022475"/>
    </source>
</evidence>
<dbReference type="Gene3D" id="1.20.1720.10">
    <property type="entry name" value="Multidrug resistance protein D"/>
    <property type="match status" value="1"/>
</dbReference>
<keyword evidence="3" id="KW-1003">Cell membrane</keyword>
<feature type="transmembrane region" description="Helical" evidence="7">
    <location>
        <begin position="135"/>
        <end position="156"/>
    </location>
</feature>
<dbReference type="InterPro" id="IPR020846">
    <property type="entry name" value="MFS_dom"/>
</dbReference>
<dbReference type="SUPFAM" id="SSF103473">
    <property type="entry name" value="MFS general substrate transporter"/>
    <property type="match status" value="1"/>
</dbReference>
<keyword evidence="5 7" id="KW-1133">Transmembrane helix</keyword>
<feature type="transmembrane region" description="Helical" evidence="7">
    <location>
        <begin position="306"/>
        <end position="325"/>
    </location>
</feature>
<dbReference type="CDD" id="cd17503">
    <property type="entry name" value="MFS_LmrB_MDR_like"/>
    <property type="match status" value="1"/>
</dbReference>
<dbReference type="PANTHER" id="PTHR23501:SF174">
    <property type="entry name" value="MULTIDRUG EXPORT PROTEIN EMRB-RELATED"/>
    <property type="match status" value="1"/>
</dbReference>
<sequence>MSDDALKPVNPLLISTAVSLAAFMEVLDTTIANVALSHISGSLGASSEESTWVLTSYLVANGIILPLSGWLSALMGRKNFFIFCILGFTLTSFLCGIATSLPMLIVFRLLQGLTGGGLQPSQQAIIKDSFPAEKLGMAFAITGITTVLAPILGPTLGGVITDNFSWRWIFFMNVPVGLLAAFLVNNLVVDPPSARKQKVDSIDYIGLSLIALGLGALQIVLDKGQQEDWFDSSFIVIFAIIAAVGLILAVFWVLQQKNPVVELKLFSIPSFSLPCLMIFFVGFALYSSAMLLPMLVQTSFGYDATLSGLVLSPGGIATLVMMPIVGKLVNKIQAKYLISFGMLISAVGMWATGLVTPQTGYGTFVLVRALQTVGIPFLFIPASTLAFSKIPPESSSNASAIVSLMRNLGGSIGIALVTNKLIHSQQIEQAHLVQHLTTADPGYQSAIANYTQSIMNLGVPAVQASKMAIAKIYQELIQQANILAYRDAYNFVAIILVVLAIIALFMPSNSLQKKSAPMASH</sequence>
<evidence type="ECO:0000313" key="9">
    <source>
        <dbReference type="EMBL" id="SFL89155.1"/>
    </source>
</evidence>
<evidence type="ECO:0000256" key="4">
    <source>
        <dbReference type="ARBA" id="ARBA00022692"/>
    </source>
</evidence>
<evidence type="ECO:0000256" key="1">
    <source>
        <dbReference type="ARBA" id="ARBA00004651"/>
    </source>
</evidence>
<dbReference type="Pfam" id="PF07690">
    <property type="entry name" value="MFS_1"/>
    <property type="match status" value="1"/>
</dbReference>
<dbReference type="Proteomes" id="UP000199520">
    <property type="component" value="Unassembled WGS sequence"/>
</dbReference>
<evidence type="ECO:0000256" key="7">
    <source>
        <dbReference type="SAM" id="Phobius"/>
    </source>
</evidence>
<dbReference type="EMBL" id="FOTS01000024">
    <property type="protein sequence ID" value="SFL89155.1"/>
    <property type="molecule type" value="Genomic_DNA"/>
</dbReference>
<feature type="transmembrane region" description="Helical" evidence="7">
    <location>
        <begin position="337"/>
        <end position="355"/>
    </location>
</feature>
<evidence type="ECO:0000256" key="2">
    <source>
        <dbReference type="ARBA" id="ARBA00022448"/>
    </source>
</evidence>
<keyword evidence="4 7" id="KW-0812">Transmembrane</keyword>
<dbReference type="Gene3D" id="1.20.1250.20">
    <property type="entry name" value="MFS general substrate transporter like domains"/>
    <property type="match status" value="1"/>
</dbReference>
<dbReference type="InterPro" id="IPR011701">
    <property type="entry name" value="MFS"/>
</dbReference>
<accession>A0A1I4LDN9</accession>
<keyword evidence="2" id="KW-0813">Transport</keyword>
<feature type="transmembrane region" description="Helical" evidence="7">
    <location>
        <begin position="80"/>
        <end position="107"/>
    </location>
</feature>
<feature type="transmembrane region" description="Helical" evidence="7">
    <location>
        <begin position="488"/>
        <end position="506"/>
    </location>
</feature>
<reference evidence="10" key="1">
    <citation type="submission" date="2016-10" db="EMBL/GenBank/DDBJ databases">
        <authorList>
            <person name="Varghese N."/>
            <person name="Submissions S."/>
        </authorList>
    </citation>
    <scope>NUCLEOTIDE SEQUENCE [LARGE SCALE GENOMIC DNA]</scope>
    <source>
        <strain evidence="10">DSM 13327</strain>
    </source>
</reference>
<dbReference type="InterPro" id="IPR004638">
    <property type="entry name" value="EmrB-like"/>
</dbReference>
<gene>
    <name evidence="9" type="ORF">SAMN04490355_102422</name>
</gene>
<keyword evidence="10" id="KW-1185">Reference proteome</keyword>
<dbReference type="PROSITE" id="PS50850">
    <property type="entry name" value="MFS"/>
    <property type="match status" value="1"/>
</dbReference>
<protein>
    <submittedName>
        <fullName evidence="9">MFS transporter, DHA2 family, multidrug resistance protein</fullName>
    </submittedName>
</protein>
<feature type="transmembrane region" description="Helical" evidence="7">
    <location>
        <begin position="168"/>
        <end position="189"/>
    </location>
</feature>
<feature type="transmembrane region" description="Helical" evidence="7">
    <location>
        <begin position="266"/>
        <end position="286"/>
    </location>
</feature>
<dbReference type="OrthoDB" id="102502at2"/>
<evidence type="ECO:0000259" key="8">
    <source>
        <dbReference type="PROSITE" id="PS50850"/>
    </source>
</evidence>
<dbReference type="InterPro" id="IPR036259">
    <property type="entry name" value="MFS_trans_sf"/>
</dbReference>
<comment type="subcellular location">
    <subcellularLocation>
        <location evidence="1">Cell membrane</location>
        <topology evidence="1">Multi-pass membrane protein</topology>
    </subcellularLocation>
</comment>